<name>A0ABS2SXK1_9BACI</name>
<evidence type="ECO:0000256" key="1">
    <source>
        <dbReference type="ARBA" id="ARBA00007521"/>
    </source>
</evidence>
<dbReference type="Pfam" id="PF02452">
    <property type="entry name" value="PemK_toxin"/>
    <property type="match status" value="1"/>
</dbReference>
<comment type="similarity">
    <text evidence="1">Belongs to the PemK/MazF family.</text>
</comment>
<dbReference type="InterPro" id="IPR003477">
    <property type="entry name" value="PemK-like"/>
</dbReference>
<evidence type="ECO:0000313" key="4">
    <source>
        <dbReference type="Proteomes" id="UP001179280"/>
    </source>
</evidence>
<evidence type="ECO:0000313" key="3">
    <source>
        <dbReference type="EMBL" id="MBM7839960.1"/>
    </source>
</evidence>
<dbReference type="PANTHER" id="PTHR33988">
    <property type="entry name" value="ENDORIBONUCLEASE MAZF-RELATED"/>
    <property type="match status" value="1"/>
</dbReference>
<accession>A0ABS2SXK1</accession>
<dbReference type="Gene3D" id="2.30.30.110">
    <property type="match status" value="1"/>
</dbReference>
<dbReference type="SUPFAM" id="SSF50118">
    <property type="entry name" value="Cell growth inhibitor/plasmid maintenance toxic component"/>
    <property type="match status" value="1"/>
</dbReference>
<reference evidence="3" key="1">
    <citation type="submission" date="2021-01" db="EMBL/GenBank/DDBJ databases">
        <title>Genomic Encyclopedia of Type Strains, Phase IV (KMG-IV): sequencing the most valuable type-strain genomes for metagenomic binning, comparative biology and taxonomic classification.</title>
        <authorList>
            <person name="Goeker M."/>
        </authorList>
    </citation>
    <scope>NUCLEOTIDE SEQUENCE</scope>
    <source>
        <strain evidence="3">DSM 21943</strain>
    </source>
</reference>
<comment type="caution">
    <text evidence="3">The sequence shown here is derived from an EMBL/GenBank/DDBJ whole genome shotgun (WGS) entry which is preliminary data.</text>
</comment>
<dbReference type="PANTHER" id="PTHR33988:SF3">
    <property type="entry name" value="ENDORIBONUCLEASE TOXIN CHPB-RELATED"/>
    <property type="match status" value="1"/>
</dbReference>
<dbReference type="Proteomes" id="UP001179280">
    <property type="component" value="Unassembled WGS sequence"/>
</dbReference>
<organism evidence="3 4">
    <name type="scientific">Shouchella xiaoxiensis</name>
    <dbReference type="NCBI Taxonomy" id="766895"/>
    <lineage>
        <taxon>Bacteria</taxon>
        <taxon>Bacillati</taxon>
        <taxon>Bacillota</taxon>
        <taxon>Bacilli</taxon>
        <taxon>Bacillales</taxon>
        <taxon>Bacillaceae</taxon>
        <taxon>Shouchella</taxon>
    </lineage>
</organism>
<evidence type="ECO:0000256" key="2">
    <source>
        <dbReference type="ARBA" id="ARBA00022649"/>
    </source>
</evidence>
<dbReference type="EMBL" id="JAFBCV010000010">
    <property type="protein sequence ID" value="MBM7839960.1"/>
    <property type="molecule type" value="Genomic_DNA"/>
</dbReference>
<protein>
    <submittedName>
        <fullName evidence="3">mRNA interferase MazF</fullName>
        <ecNumber evidence="3">3.1.-.-</ecNumber>
    </submittedName>
</protein>
<sequence length="115" mass="13206">MGKESHKDLERGDLIWLNFTPQAGFELKGRHPAVVISPHWYNKRSNFVLIAGITSSPSNWTYAYELPEGLKTTGKVYVDQLKSYDLRARFWSYVETITDEAWLNGLLDRVGTLTQ</sequence>
<dbReference type="EC" id="3.1.-.-" evidence="3"/>
<gene>
    <name evidence="3" type="ORF">JOC54_003240</name>
</gene>
<keyword evidence="2" id="KW-1277">Toxin-antitoxin system</keyword>
<dbReference type="InterPro" id="IPR011067">
    <property type="entry name" value="Plasmid_toxin/cell-grow_inhib"/>
</dbReference>
<dbReference type="RefSeq" id="WP_204467316.1">
    <property type="nucleotide sequence ID" value="NZ_JAFBCV010000010.1"/>
</dbReference>
<keyword evidence="4" id="KW-1185">Reference proteome</keyword>
<keyword evidence="3" id="KW-0378">Hydrolase</keyword>
<proteinExistence type="inferred from homology"/>
<dbReference type="GO" id="GO:0016787">
    <property type="term" value="F:hydrolase activity"/>
    <property type="evidence" value="ECO:0007669"/>
    <property type="project" value="UniProtKB-KW"/>
</dbReference>